<keyword evidence="2" id="KW-0472">Membrane</keyword>
<organism evidence="4 5">
    <name type="scientific">Vescimonas fastidiosa</name>
    <dbReference type="NCBI Taxonomy" id="2714353"/>
    <lineage>
        <taxon>Bacteria</taxon>
        <taxon>Bacillati</taxon>
        <taxon>Bacillota</taxon>
        <taxon>Clostridia</taxon>
        <taxon>Eubacteriales</taxon>
        <taxon>Oscillospiraceae</taxon>
        <taxon>Vescimonas</taxon>
    </lineage>
</organism>
<dbReference type="EMBL" id="AP023415">
    <property type="protein sequence ID" value="BCK79043.1"/>
    <property type="molecule type" value="Genomic_DNA"/>
</dbReference>
<dbReference type="Proteomes" id="UP000681343">
    <property type="component" value="Chromosome"/>
</dbReference>
<reference evidence="4" key="1">
    <citation type="submission" date="2020-09" db="EMBL/GenBank/DDBJ databases">
        <title>New species isolated from human feces.</title>
        <authorList>
            <person name="Kitahara M."/>
            <person name="Shigeno Y."/>
            <person name="Shime M."/>
            <person name="Matsumoto Y."/>
            <person name="Nakamura S."/>
            <person name="Motooka D."/>
            <person name="Fukuoka S."/>
            <person name="Nishikawa H."/>
            <person name="Benno Y."/>
        </authorList>
    </citation>
    <scope>NUCLEOTIDE SEQUENCE</scope>
    <source>
        <strain evidence="4">MM35</strain>
    </source>
</reference>
<keyword evidence="4" id="KW-0808">Transferase</keyword>
<name>A0A810Q2P0_9FIRM</name>
<protein>
    <submittedName>
        <fullName evidence="4">Glycosyl transferase</fullName>
    </submittedName>
</protein>
<evidence type="ECO:0000259" key="3">
    <source>
        <dbReference type="Pfam" id="PF02397"/>
    </source>
</evidence>
<evidence type="ECO:0000256" key="1">
    <source>
        <dbReference type="ARBA" id="ARBA00006464"/>
    </source>
</evidence>
<dbReference type="PANTHER" id="PTHR30576">
    <property type="entry name" value="COLANIC BIOSYNTHESIS UDP-GLUCOSE LIPID CARRIER TRANSFERASE"/>
    <property type="match status" value="1"/>
</dbReference>
<evidence type="ECO:0000313" key="4">
    <source>
        <dbReference type="EMBL" id="BCK79043.1"/>
    </source>
</evidence>
<feature type="domain" description="Bacterial sugar transferase" evidence="3">
    <location>
        <begin position="25"/>
        <end position="216"/>
    </location>
</feature>
<sequence length="217" mass="24394">MDNQAGARQPYRIVTPPSAATMACKRAFDILCSFLGLAVLSPVLLVVSVLVAVTSPGGVFFRQERIGKDGRPFRIFKFRSMRKDNAGLKITTGNDSRITPVGRFLRKSKIDELPQLINVLVGDMSFVGPRPEVADYVNLYTPYQRQVLLVRPGITGLASIRFRNENDLLTASDDPNRTYVEQIMPRKIDLDLEYIPHASVFYDIKLIFQTFAVVIKE</sequence>
<keyword evidence="2" id="KW-0812">Transmembrane</keyword>
<feature type="transmembrane region" description="Helical" evidence="2">
    <location>
        <begin position="35"/>
        <end position="61"/>
    </location>
</feature>
<comment type="similarity">
    <text evidence="1">Belongs to the bacterial sugar transferase family.</text>
</comment>
<keyword evidence="2" id="KW-1133">Transmembrane helix</keyword>
<dbReference type="KEGG" id="vfa:MM35RIKEN_12350"/>
<accession>A0A810Q2P0</accession>
<keyword evidence="5" id="KW-1185">Reference proteome</keyword>
<proteinExistence type="inferred from homology"/>
<dbReference type="InterPro" id="IPR003362">
    <property type="entry name" value="Bact_transf"/>
</dbReference>
<dbReference type="AlphaFoldDB" id="A0A810Q2P0"/>
<evidence type="ECO:0000313" key="5">
    <source>
        <dbReference type="Proteomes" id="UP000681343"/>
    </source>
</evidence>
<evidence type="ECO:0000256" key="2">
    <source>
        <dbReference type="SAM" id="Phobius"/>
    </source>
</evidence>
<dbReference type="PANTHER" id="PTHR30576:SF20">
    <property type="entry name" value="QUINOVOSAMINEPHOSPHOTRANSFERAE-RELATED"/>
    <property type="match status" value="1"/>
</dbReference>
<dbReference type="GO" id="GO:0016780">
    <property type="term" value="F:phosphotransferase activity, for other substituted phosphate groups"/>
    <property type="evidence" value="ECO:0007669"/>
    <property type="project" value="TreeGrafter"/>
</dbReference>
<dbReference type="Pfam" id="PF02397">
    <property type="entry name" value="Bac_transf"/>
    <property type="match status" value="1"/>
</dbReference>
<gene>
    <name evidence="4" type="ORF">MM35RIKEN_12350</name>
</gene>